<dbReference type="InterPro" id="IPR029044">
    <property type="entry name" value="Nucleotide-diphossugar_trans"/>
</dbReference>
<protein>
    <submittedName>
        <fullName evidence="1">Uncharacterized protein</fullName>
    </submittedName>
</protein>
<dbReference type="EMBL" id="DSZY01000044">
    <property type="protein sequence ID" value="HGU41268.1"/>
    <property type="molecule type" value="Genomic_DNA"/>
</dbReference>
<sequence length="206" mass="24260">MGKLNDGYQDRLSLIGDFLKFKPFVHLGCMLVRRGVIESHSLRFTKGIKIAEDVEFIAKLFYHSRSVCYVDKFVYNWIRRPQSETKARSLVMFQHIAVMRRLVNYFKGLGEFELARFIEEQILPIAFAQVVGILACNRLNYKNWTRMIEHPIIKSYLSKPSIKYLDLSKSHFHRQMVVAHEIIRLSPPLLYLLLRGVRKYYKIFGG</sequence>
<reference evidence="1" key="1">
    <citation type="journal article" date="2020" name="mSystems">
        <title>Genome- and Community-Level Interaction Insights into Carbon Utilization and Element Cycling Functions of Hydrothermarchaeota in Hydrothermal Sediment.</title>
        <authorList>
            <person name="Zhou Z."/>
            <person name="Liu Y."/>
            <person name="Xu W."/>
            <person name="Pan J."/>
            <person name="Luo Z.H."/>
            <person name="Li M."/>
        </authorList>
    </citation>
    <scope>NUCLEOTIDE SEQUENCE [LARGE SCALE GENOMIC DNA]</scope>
    <source>
        <strain evidence="1">SpSt-609</strain>
    </source>
</reference>
<accession>A0A7C4GKY1</accession>
<organism evidence="1">
    <name type="scientific">Fervidobacterium thailandense</name>
    <dbReference type="NCBI Taxonomy" id="1008305"/>
    <lineage>
        <taxon>Bacteria</taxon>
        <taxon>Thermotogati</taxon>
        <taxon>Thermotogota</taxon>
        <taxon>Thermotogae</taxon>
        <taxon>Thermotogales</taxon>
        <taxon>Fervidobacteriaceae</taxon>
        <taxon>Fervidobacterium</taxon>
    </lineage>
</organism>
<comment type="caution">
    <text evidence="1">The sequence shown here is derived from an EMBL/GenBank/DDBJ whole genome shotgun (WGS) entry which is preliminary data.</text>
</comment>
<gene>
    <name evidence="1" type="ORF">ENT77_08800</name>
</gene>
<name>A0A7C4GKY1_9BACT</name>
<dbReference type="AlphaFoldDB" id="A0A7C4GKY1"/>
<dbReference type="SUPFAM" id="SSF53448">
    <property type="entry name" value="Nucleotide-diphospho-sugar transferases"/>
    <property type="match status" value="1"/>
</dbReference>
<proteinExistence type="predicted"/>
<evidence type="ECO:0000313" key="1">
    <source>
        <dbReference type="EMBL" id="HGU41268.1"/>
    </source>
</evidence>